<dbReference type="InterPro" id="IPR016024">
    <property type="entry name" value="ARM-type_fold"/>
</dbReference>
<proteinExistence type="predicted"/>
<organism evidence="1 2">
    <name type="scientific">Geoanaerobacter pelophilus</name>
    <dbReference type="NCBI Taxonomy" id="60036"/>
    <lineage>
        <taxon>Bacteria</taxon>
        <taxon>Pseudomonadati</taxon>
        <taxon>Thermodesulfobacteriota</taxon>
        <taxon>Desulfuromonadia</taxon>
        <taxon>Geobacterales</taxon>
        <taxon>Geobacteraceae</taxon>
        <taxon>Geoanaerobacter</taxon>
    </lineage>
</organism>
<evidence type="ECO:0000313" key="2">
    <source>
        <dbReference type="Proteomes" id="UP000811899"/>
    </source>
</evidence>
<accession>A0AAW4L4G3</accession>
<dbReference type="EMBL" id="JAHCVJ010000004">
    <property type="protein sequence ID" value="MBT0665072.1"/>
    <property type="molecule type" value="Genomic_DNA"/>
</dbReference>
<dbReference type="AlphaFoldDB" id="A0AAW4L4G3"/>
<dbReference type="RefSeq" id="WP_214171832.1">
    <property type="nucleotide sequence ID" value="NZ_JAHCVJ010000004.1"/>
</dbReference>
<dbReference type="Pfam" id="PF13646">
    <property type="entry name" value="HEAT_2"/>
    <property type="match status" value="1"/>
</dbReference>
<name>A0AAW4L4G3_9BACT</name>
<comment type="caution">
    <text evidence="1">The sequence shown here is derived from an EMBL/GenBank/DDBJ whole genome shotgun (WGS) entry which is preliminary data.</text>
</comment>
<dbReference type="Proteomes" id="UP000811899">
    <property type="component" value="Unassembled WGS sequence"/>
</dbReference>
<dbReference type="SUPFAM" id="SSF48371">
    <property type="entry name" value="ARM repeat"/>
    <property type="match status" value="1"/>
</dbReference>
<sequence length="526" mass="59573">MERHRTLDNSLKERHDIIRLLKQVEREDVSFDEIDTIGRSLKLAGKRALTPLLKRLWQETDGELISRFAYLLDFFDEEPWLDQLIQVALRRTDLDSSAKSALLGALQDYGVDITTPPFANMLDDLGGPLAETLPRMLDRGEEGLIEFMEDFLQYPQEMQTAIIQEMAQIADPRVLQLLEIMLGLDSPELLKEIVTTLGKIRDSAAADVLARCAAAKEQPLADLCLRSLRRLAFLDITPSTSDLQLSASQFHVSWASPLDGAGYRTLWFARWGGPGMLSFICLHLHETTGVRAAWGSSSISVTEFDNISRDRVIEDGLVRVDISYALQLLRDALFRNRDTLFQLPPEYYVLKGIFKGEELIPTPYLPDFTEFDLNALAHSTKLLMDGARLFEDDCFAGWYMATCRVYDFAEEWIALEKKGDGKSLAKGLDAILDRYCRDLIAPIVDQIRNRLLLTADLLLKTGRERSLVETTLASAMSLGSFAMPYHLHPFIRQLALESMDAARVALDEGYDLREHPHEADDDEWLD</sequence>
<gene>
    <name evidence="1" type="ORF">KI809_12265</name>
</gene>
<protein>
    <submittedName>
        <fullName evidence="1">HEAT repeat domain-containing protein</fullName>
    </submittedName>
</protein>
<reference evidence="1 2" key="1">
    <citation type="submission" date="2021-05" db="EMBL/GenBank/DDBJ databases">
        <title>The draft genome of Geobacter pelophilus DSM 12255.</title>
        <authorList>
            <person name="Xu Z."/>
            <person name="Masuda Y."/>
            <person name="Itoh H."/>
            <person name="Senoo K."/>
        </authorList>
    </citation>
    <scope>NUCLEOTIDE SEQUENCE [LARGE SCALE GENOMIC DNA]</scope>
    <source>
        <strain evidence="1 2">DSM 12255</strain>
    </source>
</reference>
<keyword evidence="2" id="KW-1185">Reference proteome</keyword>
<evidence type="ECO:0000313" key="1">
    <source>
        <dbReference type="EMBL" id="MBT0665072.1"/>
    </source>
</evidence>